<evidence type="ECO:0000313" key="2">
    <source>
        <dbReference type="Proteomes" id="UP001283361"/>
    </source>
</evidence>
<organism evidence="1 2">
    <name type="scientific">Elysia crispata</name>
    <name type="common">lettuce slug</name>
    <dbReference type="NCBI Taxonomy" id="231223"/>
    <lineage>
        <taxon>Eukaryota</taxon>
        <taxon>Metazoa</taxon>
        <taxon>Spiralia</taxon>
        <taxon>Lophotrochozoa</taxon>
        <taxon>Mollusca</taxon>
        <taxon>Gastropoda</taxon>
        <taxon>Heterobranchia</taxon>
        <taxon>Euthyneura</taxon>
        <taxon>Panpulmonata</taxon>
        <taxon>Sacoglossa</taxon>
        <taxon>Placobranchoidea</taxon>
        <taxon>Plakobranchidae</taxon>
        <taxon>Elysia</taxon>
    </lineage>
</organism>
<sequence>MRDKHLSRKENIGIEPRRGIAHRQITWGFRCQLLPFYDDGEGAESRTKPLYSSSNEASNPVHFVRVVFHMSGDYRAAEPADERLFPQGWPISWRAAHGANQAWARQTRLNLRCVYFRPLGHLWTSLPDDQG</sequence>
<keyword evidence="2" id="KW-1185">Reference proteome</keyword>
<name>A0AAE1AD93_9GAST</name>
<dbReference type="AlphaFoldDB" id="A0AAE1AD93"/>
<reference evidence="1" key="1">
    <citation type="journal article" date="2023" name="G3 (Bethesda)">
        <title>A reference genome for the long-term kleptoplast-retaining sea slug Elysia crispata morphotype clarki.</title>
        <authorList>
            <person name="Eastman K.E."/>
            <person name="Pendleton A.L."/>
            <person name="Shaikh M.A."/>
            <person name="Suttiyut T."/>
            <person name="Ogas R."/>
            <person name="Tomko P."/>
            <person name="Gavelis G."/>
            <person name="Widhalm J.R."/>
            <person name="Wisecaver J.H."/>
        </authorList>
    </citation>
    <scope>NUCLEOTIDE SEQUENCE</scope>
    <source>
        <strain evidence="1">ECLA1</strain>
    </source>
</reference>
<accession>A0AAE1AD93</accession>
<protein>
    <submittedName>
        <fullName evidence="1">Uncharacterized protein</fullName>
    </submittedName>
</protein>
<comment type="caution">
    <text evidence="1">The sequence shown here is derived from an EMBL/GenBank/DDBJ whole genome shotgun (WGS) entry which is preliminary data.</text>
</comment>
<evidence type="ECO:0000313" key="1">
    <source>
        <dbReference type="EMBL" id="KAK3785694.1"/>
    </source>
</evidence>
<gene>
    <name evidence="1" type="ORF">RRG08_018397</name>
</gene>
<dbReference type="Proteomes" id="UP001283361">
    <property type="component" value="Unassembled WGS sequence"/>
</dbReference>
<proteinExistence type="predicted"/>
<dbReference type="EMBL" id="JAWDGP010002080">
    <property type="protein sequence ID" value="KAK3785694.1"/>
    <property type="molecule type" value="Genomic_DNA"/>
</dbReference>